<keyword evidence="4" id="KW-1185">Reference proteome</keyword>
<sequence length="164" mass="18461">MGDGSPILIIDVSDMVRSMDAILNTGKLAKVGVEGTVTTIDKRKKILVVDDSITVREMERRLLENRGYFVDVAVNGVEGWNALRSNRYDLVISDIDMPRMNGIELVKQMRSHPRLHSTPVIVVSYRDREEDRIQGLEAGADYYLTKSSFHDETLIDAVVNLIGR</sequence>
<dbReference type="RefSeq" id="WP_413255870.1">
    <property type="nucleotide sequence ID" value="NZ_JBHFNS010000018.1"/>
</dbReference>
<dbReference type="InterPro" id="IPR051315">
    <property type="entry name" value="Bact_Chemotaxis_CheA"/>
</dbReference>
<evidence type="ECO:0000256" key="1">
    <source>
        <dbReference type="PROSITE-ProRule" id="PRU00169"/>
    </source>
</evidence>
<dbReference type="Proteomes" id="UP001576776">
    <property type="component" value="Unassembled WGS sequence"/>
</dbReference>
<gene>
    <name evidence="3" type="ORF">ACE1B6_03625</name>
</gene>
<dbReference type="EMBL" id="JBHFNS010000018">
    <property type="protein sequence ID" value="MFB2934345.1"/>
    <property type="molecule type" value="Genomic_DNA"/>
</dbReference>
<dbReference type="Gene3D" id="3.40.50.2300">
    <property type="match status" value="1"/>
</dbReference>
<evidence type="ECO:0000313" key="4">
    <source>
        <dbReference type="Proteomes" id="UP001576776"/>
    </source>
</evidence>
<keyword evidence="1" id="KW-0597">Phosphoprotein</keyword>
<comment type="caution">
    <text evidence="3">The sequence shown here is derived from an EMBL/GenBank/DDBJ whole genome shotgun (WGS) entry which is preliminary data.</text>
</comment>
<proteinExistence type="predicted"/>
<dbReference type="InterPro" id="IPR011006">
    <property type="entry name" value="CheY-like_superfamily"/>
</dbReference>
<dbReference type="PROSITE" id="PS50110">
    <property type="entry name" value="RESPONSE_REGULATORY"/>
    <property type="match status" value="1"/>
</dbReference>
<evidence type="ECO:0000313" key="3">
    <source>
        <dbReference type="EMBL" id="MFB2934345.1"/>
    </source>
</evidence>
<feature type="domain" description="Response regulatory" evidence="2">
    <location>
        <begin position="45"/>
        <end position="161"/>
    </location>
</feature>
<evidence type="ECO:0000259" key="2">
    <source>
        <dbReference type="PROSITE" id="PS50110"/>
    </source>
</evidence>
<dbReference type="Pfam" id="PF00072">
    <property type="entry name" value="Response_reg"/>
    <property type="match status" value="1"/>
</dbReference>
<dbReference type="InterPro" id="IPR001789">
    <property type="entry name" value="Sig_transdc_resp-reg_receiver"/>
</dbReference>
<name>A0ABV4Y6C0_9CYAN</name>
<protein>
    <submittedName>
        <fullName evidence="3">Response regulator</fullName>
    </submittedName>
</protein>
<dbReference type="PANTHER" id="PTHR43395">
    <property type="entry name" value="SENSOR HISTIDINE KINASE CHEA"/>
    <property type="match status" value="1"/>
</dbReference>
<feature type="modified residue" description="4-aspartylphosphate" evidence="1">
    <location>
        <position position="94"/>
    </location>
</feature>
<organism evidence="3 4">
    <name type="scientific">Floridaenema fluviatile BLCC-F154</name>
    <dbReference type="NCBI Taxonomy" id="3153640"/>
    <lineage>
        <taxon>Bacteria</taxon>
        <taxon>Bacillati</taxon>
        <taxon>Cyanobacteriota</taxon>
        <taxon>Cyanophyceae</taxon>
        <taxon>Oscillatoriophycideae</taxon>
        <taxon>Aerosakkonematales</taxon>
        <taxon>Aerosakkonemataceae</taxon>
        <taxon>Floridanema</taxon>
        <taxon>Floridanema fluviatile</taxon>
    </lineage>
</organism>
<dbReference type="SUPFAM" id="SSF52172">
    <property type="entry name" value="CheY-like"/>
    <property type="match status" value="1"/>
</dbReference>
<dbReference type="PANTHER" id="PTHR43395:SF1">
    <property type="entry name" value="CHEMOTAXIS PROTEIN CHEA"/>
    <property type="match status" value="1"/>
</dbReference>
<dbReference type="SMART" id="SM00448">
    <property type="entry name" value="REC"/>
    <property type="match status" value="1"/>
</dbReference>
<reference evidence="3 4" key="1">
    <citation type="submission" date="2024-09" db="EMBL/GenBank/DDBJ databases">
        <title>Floridaenema gen nov. (Aerosakkonemataceae, Aerosakkonematales ord. nov., Cyanobacteria) from benthic tropical and subtropical fresh waters, with the description of four new species.</title>
        <authorList>
            <person name="Moretto J.A."/>
            <person name="Berthold D.E."/>
            <person name="Lefler F.W."/>
            <person name="Huang I.-S."/>
            <person name="Laughinghouse H. IV."/>
        </authorList>
    </citation>
    <scope>NUCLEOTIDE SEQUENCE [LARGE SCALE GENOMIC DNA]</scope>
    <source>
        <strain evidence="3 4">BLCC-F154</strain>
    </source>
</reference>
<accession>A0ABV4Y6C0</accession>